<organism evidence="4 6">
    <name type="scientific">Enterococcus silesiacus</name>
    <dbReference type="NCBI Taxonomy" id="332949"/>
    <lineage>
        <taxon>Bacteria</taxon>
        <taxon>Bacillati</taxon>
        <taxon>Bacillota</taxon>
        <taxon>Bacilli</taxon>
        <taxon>Lactobacillales</taxon>
        <taxon>Enterococcaceae</taxon>
        <taxon>Enterococcus</taxon>
    </lineage>
</organism>
<dbReference type="KEGG" id="ess:ATZ33_13575"/>
<evidence type="ECO:0000259" key="2">
    <source>
        <dbReference type="Pfam" id="PF03733"/>
    </source>
</evidence>
<dbReference type="EMBL" id="JXLC01000015">
    <property type="protein sequence ID" value="OJG91353.1"/>
    <property type="molecule type" value="Genomic_DNA"/>
</dbReference>
<evidence type="ECO:0000313" key="5">
    <source>
        <dbReference type="Proteomes" id="UP000065511"/>
    </source>
</evidence>
<dbReference type="GO" id="GO:0005886">
    <property type="term" value="C:plasma membrane"/>
    <property type="evidence" value="ECO:0007669"/>
    <property type="project" value="TreeGrafter"/>
</dbReference>
<feature type="transmembrane region" description="Helical" evidence="1">
    <location>
        <begin position="56"/>
        <end position="74"/>
    </location>
</feature>
<dbReference type="EMBL" id="CP013614">
    <property type="protein sequence ID" value="ALS02378.1"/>
    <property type="molecule type" value="Genomic_DNA"/>
</dbReference>
<dbReference type="AlphaFoldDB" id="A0A0S3KDK8"/>
<evidence type="ECO:0000313" key="6">
    <source>
        <dbReference type="Proteomes" id="UP000183039"/>
    </source>
</evidence>
<dbReference type="PIRSF" id="PIRSF028777">
    <property type="entry name" value="UCP028777"/>
    <property type="match status" value="1"/>
</dbReference>
<dbReference type="Proteomes" id="UP000183039">
    <property type="component" value="Unassembled WGS sequence"/>
</dbReference>
<feature type="transmembrane region" description="Helical" evidence="1">
    <location>
        <begin position="80"/>
        <end position="101"/>
    </location>
</feature>
<sequence length="127" mass="13871">MGCLGNIIWFIFGGFFGGLTWLLAGIFWCITIVGIPIGLQCFKLAGLSFWPFGKRVVYSTSTTSFLVNILWLVFSGFWLAVGHCVSGVILCVTIIGIPFGMQSFKLAKLALMPFGAQVVPTNSTYME</sequence>
<feature type="domain" description="Inner membrane component" evidence="2">
    <location>
        <begin position="66"/>
        <end position="115"/>
    </location>
</feature>
<dbReference type="PANTHER" id="PTHR42903:SF1">
    <property type="entry name" value="INNER MEMBRANE PROTEIN YCCF"/>
    <property type="match status" value="1"/>
</dbReference>
<dbReference type="PANTHER" id="PTHR42903">
    <property type="entry name" value="INNER MEMBRANE PROTEIN YCCF"/>
    <property type="match status" value="1"/>
</dbReference>
<evidence type="ECO:0000313" key="3">
    <source>
        <dbReference type="EMBL" id="ALS02378.1"/>
    </source>
</evidence>
<keyword evidence="1" id="KW-0812">Transmembrane</keyword>
<reference evidence="4 6" key="1">
    <citation type="submission" date="2014-12" db="EMBL/GenBank/DDBJ databases">
        <title>Draft genome sequences of 29 type strains of Enterococci.</title>
        <authorList>
            <person name="Zhong Z."/>
            <person name="Sun Z."/>
            <person name="Liu W."/>
            <person name="Zhang W."/>
            <person name="Zhang H."/>
        </authorList>
    </citation>
    <scope>NUCLEOTIDE SEQUENCE [LARGE SCALE GENOMIC DNA]</scope>
    <source>
        <strain evidence="4 6">DSM 22801</strain>
    </source>
</reference>
<feature type="domain" description="Inner membrane component" evidence="2">
    <location>
        <begin position="4"/>
        <end position="54"/>
    </location>
</feature>
<evidence type="ECO:0000313" key="4">
    <source>
        <dbReference type="EMBL" id="OJG91353.1"/>
    </source>
</evidence>
<dbReference type="Proteomes" id="UP000065511">
    <property type="component" value="Chromosome"/>
</dbReference>
<feature type="transmembrane region" description="Helical" evidence="1">
    <location>
        <begin position="6"/>
        <end position="35"/>
    </location>
</feature>
<dbReference type="RefSeq" id="WP_071878123.1">
    <property type="nucleotide sequence ID" value="NZ_JXLC01000015.1"/>
</dbReference>
<dbReference type="Pfam" id="PF03733">
    <property type="entry name" value="YccF"/>
    <property type="match status" value="2"/>
</dbReference>
<accession>A0A0S3KDK8</accession>
<protein>
    <recommendedName>
        <fullName evidence="2">Inner membrane component domain-containing protein</fullName>
    </recommendedName>
</protein>
<name>A0A0S3KDK8_9ENTE</name>
<keyword evidence="1" id="KW-0472">Membrane</keyword>
<dbReference type="NCBIfam" id="NF008740">
    <property type="entry name" value="PRK11770.1-2"/>
    <property type="match status" value="1"/>
</dbReference>
<proteinExistence type="predicted"/>
<dbReference type="InterPro" id="IPR052937">
    <property type="entry name" value="Inner_membrane_protein"/>
</dbReference>
<gene>
    <name evidence="3" type="ORF">ATZ33_13575</name>
    <name evidence="4" type="ORF">RV15_GL000809</name>
</gene>
<dbReference type="OrthoDB" id="9790567at2"/>
<keyword evidence="1" id="KW-1133">Transmembrane helix</keyword>
<keyword evidence="5" id="KW-1185">Reference proteome</keyword>
<evidence type="ECO:0000256" key="1">
    <source>
        <dbReference type="SAM" id="Phobius"/>
    </source>
</evidence>
<dbReference type="InterPro" id="IPR005185">
    <property type="entry name" value="YccF"/>
</dbReference>
<dbReference type="InterPro" id="IPR031308">
    <property type="entry name" value="UCP028777"/>
</dbReference>
<reference evidence="3 5" key="2">
    <citation type="submission" date="2015-12" db="EMBL/GenBank/DDBJ databases">
        <authorList>
            <person name="Lauer A."/>
            <person name="Humrighouse B."/>
            <person name="Loparev V."/>
            <person name="Shewmaker P.L."/>
            <person name="Whitney A.M."/>
            <person name="McLaughlin R.W."/>
        </authorList>
    </citation>
    <scope>NUCLEOTIDE SEQUENCE [LARGE SCALE GENOMIC DNA]</scope>
    <source>
        <strain evidence="3 5">LMG 23085</strain>
    </source>
</reference>